<dbReference type="OrthoDB" id="1906360at2"/>
<proteinExistence type="predicted"/>
<dbReference type="AlphaFoldDB" id="A0A167C4U5"/>
<comment type="caution">
    <text evidence="2">The sequence shown here is derived from an EMBL/GenBank/DDBJ whole genome shotgun (WGS) entry which is preliminary data.</text>
</comment>
<name>A0A167C4U5_9BACL</name>
<sequence length="164" mass="18478">MRGVHRLRKLKRSLSRLFLVLVVLVGLYYFDIIEIPKAKDVIVVETEADYYIEFPVDRYPKTAAHIQEAIEAGYSAICTIDRAGAEDNRDESLKGIPTKKGYDRDEWPMAMCKEGGAGADIAYITPSDNRGAGSWVGNQLENYPDGSRVEFIFPDKINRDLTTD</sequence>
<dbReference type="EMBL" id="LSFN01000032">
    <property type="protein sequence ID" value="OAB72782.1"/>
    <property type="molecule type" value="Genomic_DNA"/>
</dbReference>
<gene>
    <name evidence="2" type="ORF">PNBC_15215</name>
</gene>
<protein>
    <recommendedName>
        <fullName evidence="4">DNA-entry nuclease</fullName>
    </recommendedName>
</protein>
<feature type="transmembrane region" description="Helical" evidence="1">
    <location>
        <begin position="12"/>
        <end position="30"/>
    </location>
</feature>
<keyword evidence="1" id="KW-0472">Membrane</keyword>
<dbReference type="KEGG" id="pcx:LPB68_05035"/>
<evidence type="ECO:0008006" key="4">
    <source>
        <dbReference type="Google" id="ProtNLM"/>
    </source>
</evidence>
<evidence type="ECO:0000313" key="2">
    <source>
        <dbReference type="EMBL" id="OAB72782.1"/>
    </source>
</evidence>
<keyword evidence="1" id="KW-1133">Transmembrane helix</keyword>
<keyword evidence="1" id="KW-0812">Transmembrane</keyword>
<dbReference type="Proteomes" id="UP000077134">
    <property type="component" value="Unassembled WGS sequence"/>
</dbReference>
<evidence type="ECO:0000256" key="1">
    <source>
        <dbReference type="SAM" id="Phobius"/>
    </source>
</evidence>
<accession>A0A167C4U5</accession>
<keyword evidence="3" id="KW-1185">Reference proteome</keyword>
<reference evidence="2 3" key="1">
    <citation type="submission" date="2016-02" db="EMBL/GenBank/DDBJ databases">
        <title>Paenibacillus sp. LPB0068, isolated from Crassostrea gigas.</title>
        <authorList>
            <person name="Shin S.-K."/>
            <person name="Yi H."/>
        </authorList>
    </citation>
    <scope>NUCLEOTIDE SEQUENCE [LARGE SCALE GENOMIC DNA]</scope>
    <source>
        <strain evidence="2 3">LPB0068</strain>
    </source>
</reference>
<dbReference type="STRING" id="1763538.LPB68_05035"/>
<evidence type="ECO:0000313" key="3">
    <source>
        <dbReference type="Proteomes" id="UP000077134"/>
    </source>
</evidence>
<organism evidence="2 3">
    <name type="scientific">Paenibacillus crassostreae</name>
    <dbReference type="NCBI Taxonomy" id="1763538"/>
    <lineage>
        <taxon>Bacteria</taxon>
        <taxon>Bacillati</taxon>
        <taxon>Bacillota</taxon>
        <taxon>Bacilli</taxon>
        <taxon>Bacillales</taxon>
        <taxon>Paenibacillaceae</taxon>
        <taxon>Paenibacillus</taxon>
    </lineage>
</organism>